<evidence type="ECO:0000259" key="1">
    <source>
        <dbReference type="PROSITE" id="PS51186"/>
    </source>
</evidence>
<dbReference type="KEGG" id="coh:EAV92_19275"/>
<accession>A0A3G3K2X1</accession>
<dbReference type="Pfam" id="PF08445">
    <property type="entry name" value="FR47"/>
    <property type="match status" value="1"/>
</dbReference>
<dbReference type="GO" id="GO:0016747">
    <property type="term" value="F:acyltransferase activity, transferring groups other than amino-acyl groups"/>
    <property type="evidence" value="ECO:0007669"/>
    <property type="project" value="InterPro"/>
</dbReference>
<evidence type="ECO:0000313" key="3">
    <source>
        <dbReference type="Proteomes" id="UP000269097"/>
    </source>
</evidence>
<reference evidence="2 3" key="1">
    <citation type="submission" date="2018-10" db="EMBL/GenBank/DDBJ databases">
        <title>Genome Sequence of Cohnella sp.</title>
        <authorList>
            <person name="Srinivasan S."/>
            <person name="Kim M.K."/>
        </authorList>
    </citation>
    <scope>NUCLEOTIDE SEQUENCE [LARGE SCALE GENOMIC DNA]</scope>
    <source>
        <strain evidence="2 3">18JY8-7</strain>
    </source>
</reference>
<protein>
    <submittedName>
        <fullName evidence="2">GNAT family N-acetyltransferase</fullName>
    </submittedName>
</protein>
<dbReference type="SUPFAM" id="SSF55729">
    <property type="entry name" value="Acyl-CoA N-acyltransferases (Nat)"/>
    <property type="match status" value="1"/>
</dbReference>
<name>A0A3G3K2X1_9BACL</name>
<gene>
    <name evidence="2" type="ORF">EAV92_19275</name>
</gene>
<dbReference type="PROSITE" id="PS51186">
    <property type="entry name" value="GNAT"/>
    <property type="match status" value="1"/>
</dbReference>
<organism evidence="2 3">
    <name type="scientific">Cohnella candidum</name>
    <dbReference type="NCBI Taxonomy" id="2674991"/>
    <lineage>
        <taxon>Bacteria</taxon>
        <taxon>Bacillati</taxon>
        <taxon>Bacillota</taxon>
        <taxon>Bacilli</taxon>
        <taxon>Bacillales</taxon>
        <taxon>Paenibacillaceae</taxon>
        <taxon>Cohnella</taxon>
    </lineage>
</organism>
<dbReference type="RefSeq" id="WP_123042601.1">
    <property type="nucleotide sequence ID" value="NZ_CP033433.1"/>
</dbReference>
<keyword evidence="3" id="KW-1185">Reference proteome</keyword>
<dbReference type="Proteomes" id="UP000269097">
    <property type="component" value="Chromosome"/>
</dbReference>
<feature type="domain" description="N-acetyltransferase" evidence="1">
    <location>
        <begin position="137"/>
        <end position="271"/>
    </location>
</feature>
<evidence type="ECO:0000313" key="2">
    <source>
        <dbReference type="EMBL" id="AYQ74521.1"/>
    </source>
</evidence>
<keyword evidence="2" id="KW-0808">Transferase</keyword>
<dbReference type="AlphaFoldDB" id="A0A3G3K2X1"/>
<dbReference type="InterPro" id="IPR027365">
    <property type="entry name" value="GNAT_acetyltra_YdfB-like"/>
</dbReference>
<dbReference type="InterPro" id="IPR016181">
    <property type="entry name" value="Acyl_CoA_acyltransferase"/>
</dbReference>
<dbReference type="PANTHER" id="PTHR31143:SF2">
    <property type="entry name" value="FR47-LIKE DOMAIN-CONTAINING PROTEIN-RELATED"/>
    <property type="match status" value="1"/>
</dbReference>
<dbReference type="InterPro" id="IPR013653">
    <property type="entry name" value="GCN5-like_dom"/>
</dbReference>
<proteinExistence type="predicted"/>
<dbReference type="InterPro" id="IPR000182">
    <property type="entry name" value="GNAT_dom"/>
</dbReference>
<sequence length="271" mass="30281">MFVTLHPDDEILHRQPFTDAEVPYNLIHLICGNEQNYCLKSTDGRFIFAQTPGHKAWVWMADDVDDQFSQVLVTALIERIQDVELPGISGESALARKFAHTYSLARQVTYRTELIMESYVCPVVKTPSKGGTWLKKATLEHAQTLAEFCAGFARDAYGTSAEPSSQLPLAERMIQSGNLYLLFADSPEPVSMANIAHRSARHARINAVYTPPEQRKQGYASAVVSQLCDIVHQEGLIPMLYADTKNPDSNKVYRNIGFVESGKIAEIKFSK</sequence>
<dbReference type="EMBL" id="CP033433">
    <property type="protein sequence ID" value="AYQ74521.1"/>
    <property type="molecule type" value="Genomic_DNA"/>
</dbReference>
<dbReference type="PANTHER" id="PTHR31143">
    <property type="match status" value="1"/>
</dbReference>
<dbReference type="Gene3D" id="3.40.630.30">
    <property type="match status" value="1"/>
</dbReference>